<sequence>MKQAIVPGAYFLIASIITYFVELFLSLLIGGILFTAADTPPGDISDSSKLFYSVGLPVVYGFIFFGLYYLINRIVESFSIRTLCTGVLFHIAIVIYLIWNIVPDAF</sequence>
<keyword evidence="1" id="KW-1133">Transmembrane helix</keyword>
<organism evidence="2 3">
    <name type="scientific">Ureibacillus aquaedulcis</name>
    <dbReference type="NCBI Taxonomy" id="3058421"/>
    <lineage>
        <taxon>Bacteria</taxon>
        <taxon>Bacillati</taxon>
        <taxon>Bacillota</taxon>
        <taxon>Bacilli</taxon>
        <taxon>Bacillales</taxon>
        <taxon>Caryophanaceae</taxon>
        <taxon>Ureibacillus</taxon>
    </lineage>
</organism>
<evidence type="ECO:0000256" key="1">
    <source>
        <dbReference type="SAM" id="Phobius"/>
    </source>
</evidence>
<feature type="transmembrane region" description="Helical" evidence="1">
    <location>
        <begin position="12"/>
        <end position="37"/>
    </location>
</feature>
<keyword evidence="1" id="KW-0472">Membrane</keyword>
<keyword evidence="1" id="KW-0812">Transmembrane</keyword>
<comment type="caution">
    <text evidence="2">The sequence shown here is derived from an EMBL/GenBank/DDBJ whole genome shotgun (WGS) entry which is preliminary data.</text>
</comment>
<protein>
    <submittedName>
        <fullName evidence="2">Uncharacterized protein</fullName>
    </submittedName>
</protein>
<keyword evidence="3" id="KW-1185">Reference proteome</keyword>
<dbReference type="RefSeq" id="WP_301138680.1">
    <property type="nucleotide sequence ID" value="NZ_JAUHTQ010000009.1"/>
</dbReference>
<dbReference type="Proteomes" id="UP001172743">
    <property type="component" value="Unassembled WGS sequence"/>
</dbReference>
<name>A0ABT8GSK5_9BACL</name>
<evidence type="ECO:0000313" key="2">
    <source>
        <dbReference type="EMBL" id="MDN4494380.1"/>
    </source>
</evidence>
<evidence type="ECO:0000313" key="3">
    <source>
        <dbReference type="Proteomes" id="UP001172743"/>
    </source>
</evidence>
<dbReference type="EMBL" id="JAUHTQ010000009">
    <property type="protein sequence ID" value="MDN4494380.1"/>
    <property type="molecule type" value="Genomic_DNA"/>
</dbReference>
<proteinExistence type="predicted"/>
<gene>
    <name evidence="2" type="ORF">QYB95_12580</name>
</gene>
<feature type="transmembrane region" description="Helical" evidence="1">
    <location>
        <begin position="83"/>
        <end position="102"/>
    </location>
</feature>
<reference evidence="2" key="1">
    <citation type="submission" date="2023-07" db="EMBL/GenBank/DDBJ databases">
        <title>Ureibacillus sp. isolated from freshwater well.</title>
        <authorList>
            <person name="Kirdat K."/>
            <person name="Bhatt A."/>
            <person name="Teware R."/>
            <person name="Bhavsar Y."/>
            <person name="Yadav A."/>
        </authorList>
    </citation>
    <scope>NUCLEOTIDE SEQUENCE</scope>
    <source>
        <strain evidence="2">BA0131</strain>
    </source>
</reference>
<feature type="transmembrane region" description="Helical" evidence="1">
    <location>
        <begin position="49"/>
        <end position="71"/>
    </location>
</feature>
<accession>A0ABT8GSK5</accession>